<organism evidence="2">
    <name type="scientific">Tanacetum cinerariifolium</name>
    <name type="common">Dalmatian daisy</name>
    <name type="synonym">Chrysanthemum cinerariifolium</name>
    <dbReference type="NCBI Taxonomy" id="118510"/>
    <lineage>
        <taxon>Eukaryota</taxon>
        <taxon>Viridiplantae</taxon>
        <taxon>Streptophyta</taxon>
        <taxon>Embryophyta</taxon>
        <taxon>Tracheophyta</taxon>
        <taxon>Spermatophyta</taxon>
        <taxon>Magnoliopsida</taxon>
        <taxon>eudicotyledons</taxon>
        <taxon>Gunneridae</taxon>
        <taxon>Pentapetalae</taxon>
        <taxon>asterids</taxon>
        <taxon>campanulids</taxon>
        <taxon>Asterales</taxon>
        <taxon>Asteraceae</taxon>
        <taxon>Asteroideae</taxon>
        <taxon>Anthemideae</taxon>
        <taxon>Anthemidinae</taxon>
        <taxon>Tanacetum</taxon>
    </lineage>
</organism>
<comment type="caution">
    <text evidence="2">The sequence shown here is derived from an EMBL/GenBank/DDBJ whole genome shotgun (WGS) entry which is preliminary data.</text>
</comment>
<accession>A0A699XK77</accession>
<feature type="compositionally biased region" description="Basic residues" evidence="1">
    <location>
        <begin position="14"/>
        <end position="31"/>
    </location>
</feature>
<protein>
    <submittedName>
        <fullName evidence="2">Uncharacterized protein</fullName>
    </submittedName>
</protein>
<reference evidence="2" key="1">
    <citation type="journal article" date="2019" name="Sci. Rep.">
        <title>Draft genome of Tanacetum cinerariifolium, the natural source of mosquito coil.</title>
        <authorList>
            <person name="Yamashiro T."/>
            <person name="Shiraishi A."/>
            <person name="Satake H."/>
            <person name="Nakayama K."/>
        </authorList>
    </citation>
    <scope>NUCLEOTIDE SEQUENCE</scope>
</reference>
<gene>
    <name evidence="2" type="ORF">Tci_930185</name>
</gene>
<name>A0A699XK77_TANCI</name>
<proteinExistence type="predicted"/>
<feature type="region of interest" description="Disordered" evidence="1">
    <location>
        <begin position="14"/>
        <end position="39"/>
    </location>
</feature>
<dbReference type="AlphaFoldDB" id="A0A699XK77"/>
<sequence>YHALAATRTRLRRACPAARAHRRGTVIRRARGAGGRGGS</sequence>
<evidence type="ECO:0000313" key="2">
    <source>
        <dbReference type="EMBL" id="GFD58216.1"/>
    </source>
</evidence>
<feature type="non-terminal residue" evidence="2">
    <location>
        <position position="1"/>
    </location>
</feature>
<dbReference type="EMBL" id="BKCJ011850083">
    <property type="protein sequence ID" value="GFD58216.1"/>
    <property type="molecule type" value="Genomic_DNA"/>
</dbReference>
<evidence type="ECO:0000256" key="1">
    <source>
        <dbReference type="SAM" id="MobiDB-lite"/>
    </source>
</evidence>